<comment type="similarity">
    <text evidence="4">Belongs to the IspD/TarI cytidylyltransferase family. IspD subfamily.</text>
</comment>
<comment type="caution">
    <text evidence="5">The sequence shown here is derived from an EMBL/GenBank/DDBJ whole genome shotgun (WGS) entry which is preliminary data.</text>
</comment>
<accession>A0A318XMQ6</accession>
<dbReference type="PANTHER" id="PTHR32125:SF4">
    <property type="entry name" value="2-C-METHYL-D-ERYTHRITOL 4-PHOSPHATE CYTIDYLYLTRANSFERASE, CHLOROPLASTIC"/>
    <property type="match status" value="1"/>
</dbReference>
<dbReference type="GO" id="GO:0019288">
    <property type="term" value="P:isopentenyl diphosphate biosynthetic process, methylerythritol 4-phosphate pathway"/>
    <property type="evidence" value="ECO:0007669"/>
    <property type="project" value="UniProtKB-UniRule"/>
</dbReference>
<evidence type="ECO:0000256" key="1">
    <source>
        <dbReference type="ARBA" id="ARBA00022679"/>
    </source>
</evidence>
<reference evidence="5 6" key="1">
    <citation type="submission" date="2018-06" db="EMBL/GenBank/DDBJ databases">
        <title>Genomic Encyclopedia of Type Strains, Phase I: the one thousand microbial genomes (KMG-I) project.</title>
        <authorList>
            <person name="Kyrpides N."/>
        </authorList>
    </citation>
    <scope>NUCLEOTIDE SEQUENCE [LARGE SCALE GENOMIC DNA]</scope>
    <source>
        <strain evidence="5 6">DSM 19573</strain>
    </source>
</reference>
<dbReference type="EC" id="2.7.7.60" evidence="4"/>
<dbReference type="UniPathway" id="UPA00056">
    <property type="reaction ID" value="UER00093"/>
</dbReference>
<evidence type="ECO:0000313" key="5">
    <source>
        <dbReference type="EMBL" id="PYG87978.1"/>
    </source>
</evidence>
<feature type="site" description="Transition state stabilizer" evidence="4">
    <location>
        <position position="39"/>
    </location>
</feature>
<keyword evidence="2 4" id="KW-0548">Nucleotidyltransferase</keyword>
<name>A0A318XMQ6_9FIRM</name>
<keyword evidence="3 4" id="KW-0414">Isoprene biosynthesis</keyword>
<comment type="catalytic activity">
    <reaction evidence="4">
        <text>2-C-methyl-D-erythritol 4-phosphate + CTP + H(+) = 4-CDP-2-C-methyl-D-erythritol + diphosphate</text>
        <dbReference type="Rhea" id="RHEA:13429"/>
        <dbReference type="ChEBI" id="CHEBI:15378"/>
        <dbReference type="ChEBI" id="CHEBI:33019"/>
        <dbReference type="ChEBI" id="CHEBI:37563"/>
        <dbReference type="ChEBI" id="CHEBI:57823"/>
        <dbReference type="ChEBI" id="CHEBI:58262"/>
        <dbReference type="EC" id="2.7.7.60"/>
    </reaction>
</comment>
<organism evidence="5 6">
    <name type="scientific">Ruminiclostridium sufflavum DSM 19573</name>
    <dbReference type="NCBI Taxonomy" id="1121337"/>
    <lineage>
        <taxon>Bacteria</taxon>
        <taxon>Bacillati</taxon>
        <taxon>Bacillota</taxon>
        <taxon>Clostridia</taxon>
        <taxon>Eubacteriales</taxon>
        <taxon>Oscillospiraceae</taxon>
        <taxon>Ruminiclostridium</taxon>
    </lineage>
</organism>
<dbReference type="AlphaFoldDB" id="A0A318XMQ6"/>
<dbReference type="HAMAP" id="MF_00108">
    <property type="entry name" value="IspD"/>
    <property type="match status" value="1"/>
</dbReference>
<dbReference type="NCBIfam" id="TIGR00453">
    <property type="entry name" value="ispD"/>
    <property type="match status" value="1"/>
</dbReference>
<protein>
    <recommendedName>
        <fullName evidence="4">2-C-methyl-D-erythritol 4-phosphate cytidylyltransferase</fullName>
        <ecNumber evidence="4">2.7.7.60</ecNumber>
    </recommendedName>
    <alternativeName>
        <fullName evidence="4">4-diphosphocytidyl-2C-methyl-D-erythritol synthase</fullName>
    </alternativeName>
    <alternativeName>
        <fullName evidence="4">MEP cytidylyltransferase</fullName>
        <shortName evidence="4">MCT</shortName>
    </alternativeName>
</protein>
<dbReference type="InterPro" id="IPR050088">
    <property type="entry name" value="IspD/TarI_cytidylyltransf_bact"/>
</dbReference>
<comment type="pathway">
    <text evidence="4">Isoprenoid biosynthesis; isopentenyl diphosphate biosynthesis via DXP pathway; isopentenyl diphosphate from 1-deoxy-D-xylulose 5-phosphate: step 2/6.</text>
</comment>
<dbReference type="FunFam" id="3.90.550.10:FF:000003">
    <property type="entry name" value="2-C-methyl-D-erythritol 4-phosphate cytidylyltransferase"/>
    <property type="match status" value="1"/>
</dbReference>
<dbReference type="InterPro" id="IPR001228">
    <property type="entry name" value="IspD"/>
</dbReference>
<dbReference type="EMBL" id="QKMR01000008">
    <property type="protein sequence ID" value="PYG87978.1"/>
    <property type="molecule type" value="Genomic_DNA"/>
</dbReference>
<evidence type="ECO:0000256" key="4">
    <source>
        <dbReference type="HAMAP-Rule" id="MF_00108"/>
    </source>
</evidence>
<feature type="site" description="Transition state stabilizer" evidence="4">
    <location>
        <position position="32"/>
    </location>
</feature>
<evidence type="ECO:0000313" key="6">
    <source>
        <dbReference type="Proteomes" id="UP000248132"/>
    </source>
</evidence>
<keyword evidence="6" id="KW-1185">Reference proteome</keyword>
<dbReference type="InterPro" id="IPR034683">
    <property type="entry name" value="IspD/TarI"/>
</dbReference>
<dbReference type="SUPFAM" id="SSF53448">
    <property type="entry name" value="Nucleotide-diphospho-sugar transferases"/>
    <property type="match status" value="1"/>
</dbReference>
<feature type="site" description="Positions MEP for the nucleophilic attack" evidence="4">
    <location>
        <position position="228"/>
    </location>
</feature>
<dbReference type="PANTHER" id="PTHR32125">
    <property type="entry name" value="2-C-METHYL-D-ERYTHRITOL 4-PHOSPHATE CYTIDYLYLTRANSFERASE, CHLOROPLASTIC"/>
    <property type="match status" value="1"/>
</dbReference>
<proteinExistence type="inferred from homology"/>
<sequence>MDLVKKLDLGRMPDKHTDNTTVIITAAGKGTRMNSDINKQYINISGIPVLARTIDVFQKCEAIDNIIVVVNEENMEYCRLNIIERFHFSKVGSLVGGGAERQDSVYKGLCAVDKCCKILLVHDGARPFVSNKDILACINGVKAYGACGIGVKLKDTVKICNKSGFVESTPDRSSLWSIQTPQAFSYEIIMDAHNKAIQSGYIGTDDMVLAERLGIPVKIIEGSYQNIKITTPEDLIAGEAIAYNAVTQQKD</sequence>
<dbReference type="Pfam" id="PF01128">
    <property type="entry name" value="IspD"/>
    <property type="match status" value="1"/>
</dbReference>
<feature type="site" description="Positions MEP for the nucleophilic attack" evidence="4">
    <location>
        <position position="172"/>
    </location>
</feature>
<gene>
    <name evidence="4" type="primary">ispD</name>
    <name evidence="5" type="ORF">LY28_01688</name>
</gene>
<keyword evidence="1 4" id="KW-0808">Transferase</keyword>
<dbReference type="Gene3D" id="3.90.550.10">
    <property type="entry name" value="Spore Coat Polysaccharide Biosynthesis Protein SpsA, Chain A"/>
    <property type="match status" value="1"/>
</dbReference>
<dbReference type="Proteomes" id="UP000248132">
    <property type="component" value="Unassembled WGS sequence"/>
</dbReference>
<dbReference type="InterPro" id="IPR029044">
    <property type="entry name" value="Nucleotide-diphossugar_trans"/>
</dbReference>
<dbReference type="GO" id="GO:0050518">
    <property type="term" value="F:2-C-methyl-D-erythritol 4-phosphate cytidylyltransferase activity"/>
    <property type="evidence" value="ECO:0007669"/>
    <property type="project" value="UniProtKB-UniRule"/>
</dbReference>
<comment type="function">
    <text evidence="4">Catalyzes the formation of 4-diphosphocytidyl-2-C-methyl-D-erythritol from CTP and 2-C-methyl-D-erythritol 4-phosphate (MEP).</text>
</comment>
<dbReference type="CDD" id="cd02516">
    <property type="entry name" value="CDP-ME_synthetase"/>
    <property type="match status" value="1"/>
</dbReference>
<evidence type="ECO:0000256" key="2">
    <source>
        <dbReference type="ARBA" id="ARBA00022695"/>
    </source>
</evidence>
<evidence type="ECO:0000256" key="3">
    <source>
        <dbReference type="ARBA" id="ARBA00023229"/>
    </source>
</evidence>